<dbReference type="PANTHER" id="PTHR47475:SF2">
    <property type="entry name" value="CHROMOSOME TRANSMISSION FIDELITY PROTEIN 8"/>
    <property type="match status" value="1"/>
</dbReference>
<reference evidence="2 3" key="2">
    <citation type="submission" date="2025-04" db="UniProtKB">
        <authorList>
            <consortium name="RefSeq"/>
        </authorList>
    </citation>
    <scope>IDENTIFICATION</scope>
</reference>
<protein>
    <submittedName>
        <fullName evidence="2 3">Chromosome transmission fidelity protein 8 homolog</fullName>
    </submittedName>
</protein>
<dbReference type="GeneID" id="110782489"/>
<dbReference type="Pfam" id="PF09696">
    <property type="entry name" value="Ctf8"/>
    <property type="match status" value="1"/>
</dbReference>
<dbReference type="KEGG" id="soe:110782489"/>
<proteinExistence type="predicted"/>
<dbReference type="GO" id="GO:0007064">
    <property type="term" value="P:mitotic sister chromatid cohesion"/>
    <property type="evidence" value="ECO:0007669"/>
    <property type="project" value="InterPro"/>
</dbReference>
<reference evidence="1" key="1">
    <citation type="journal article" date="2021" name="Nat. Commun.">
        <title>Genomic analyses provide insights into spinach domestication and the genetic basis of agronomic traits.</title>
        <authorList>
            <person name="Cai X."/>
            <person name="Sun X."/>
            <person name="Xu C."/>
            <person name="Sun H."/>
            <person name="Wang X."/>
            <person name="Ge C."/>
            <person name="Zhang Z."/>
            <person name="Wang Q."/>
            <person name="Fei Z."/>
            <person name="Jiao C."/>
            <person name="Wang Q."/>
        </authorList>
    </citation>
    <scope>NUCLEOTIDE SEQUENCE [LARGE SCALE GENOMIC DNA]</scope>
    <source>
        <strain evidence="1">cv. Varoflay</strain>
    </source>
</reference>
<dbReference type="GO" id="GO:0031390">
    <property type="term" value="C:Ctf18 RFC-like complex"/>
    <property type="evidence" value="ECO:0007669"/>
    <property type="project" value="InterPro"/>
</dbReference>
<evidence type="ECO:0000313" key="3">
    <source>
        <dbReference type="RefSeq" id="XP_021842357.1"/>
    </source>
</evidence>
<name>A0A9R0JQ15_SPIOL</name>
<evidence type="ECO:0000313" key="1">
    <source>
        <dbReference type="Proteomes" id="UP000813463"/>
    </source>
</evidence>
<keyword evidence="1" id="KW-1185">Reference proteome</keyword>
<accession>A0A9R0JQ15</accession>
<dbReference type="AlphaFoldDB" id="A0A9R0JQ15"/>
<dbReference type="PANTHER" id="PTHR47475">
    <property type="entry name" value="CHROMOSOME TRANSMISSION FIDELITY PROTEIN 8"/>
    <property type="match status" value="1"/>
</dbReference>
<organism evidence="1 2">
    <name type="scientific">Spinacia oleracea</name>
    <name type="common">Spinach</name>
    <dbReference type="NCBI Taxonomy" id="3562"/>
    <lineage>
        <taxon>Eukaryota</taxon>
        <taxon>Viridiplantae</taxon>
        <taxon>Streptophyta</taxon>
        <taxon>Embryophyta</taxon>
        <taxon>Tracheophyta</taxon>
        <taxon>Spermatophyta</taxon>
        <taxon>Magnoliopsida</taxon>
        <taxon>eudicotyledons</taxon>
        <taxon>Gunneridae</taxon>
        <taxon>Pentapetalae</taxon>
        <taxon>Caryophyllales</taxon>
        <taxon>Chenopodiaceae</taxon>
        <taxon>Chenopodioideae</taxon>
        <taxon>Anserineae</taxon>
        <taxon>Spinacia</taxon>
    </lineage>
</organism>
<dbReference type="OrthoDB" id="121932at2759"/>
<dbReference type="RefSeq" id="XP_021842357.1">
    <property type="nucleotide sequence ID" value="XM_021986665.1"/>
</dbReference>
<dbReference type="InterPro" id="IPR018607">
    <property type="entry name" value="Ctf8"/>
</dbReference>
<dbReference type="RefSeq" id="XP_021842355.1">
    <property type="nucleotide sequence ID" value="XM_021986663.1"/>
</dbReference>
<dbReference type="Proteomes" id="UP000813463">
    <property type="component" value="Chromosome 3"/>
</dbReference>
<evidence type="ECO:0000313" key="2">
    <source>
        <dbReference type="RefSeq" id="XP_021842355.1"/>
    </source>
</evidence>
<sequence length="126" mass="14031">MGPIQIKCSCGEKNCQEWAVIELQGVIEAQPEFQNCLQNLEIGQLCRPSSQETYTFTVAYHELTGTKVKLKKPLLVLKKVKHSDESVNSSESSATVELDVIGIIRQKILFKTRPKALITSSKKVLA</sequence>
<gene>
    <name evidence="2 3" type="primary">LOC110782489</name>
</gene>